<dbReference type="AlphaFoldDB" id="A0A0D0D0A7"/>
<reference evidence="2" key="2">
    <citation type="submission" date="2015-01" db="EMBL/GenBank/DDBJ databases">
        <title>Evolutionary Origins and Diversification of the Mycorrhizal Mutualists.</title>
        <authorList>
            <consortium name="DOE Joint Genome Institute"/>
            <consortium name="Mycorrhizal Genomics Consortium"/>
            <person name="Kohler A."/>
            <person name="Kuo A."/>
            <person name="Nagy L.G."/>
            <person name="Floudas D."/>
            <person name="Copeland A."/>
            <person name="Barry K.W."/>
            <person name="Cichocki N."/>
            <person name="Veneault-Fourrey C."/>
            <person name="LaButti K."/>
            <person name="Lindquist E.A."/>
            <person name="Lipzen A."/>
            <person name="Lundell T."/>
            <person name="Morin E."/>
            <person name="Murat C."/>
            <person name="Riley R."/>
            <person name="Ohm R."/>
            <person name="Sun H."/>
            <person name="Tunlid A."/>
            <person name="Henrissat B."/>
            <person name="Grigoriev I.V."/>
            <person name="Hibbett D.S."/>
            <person name="Martin F."/>
        </authorList>
    </citation>
    <scope>NUCLEOTIDE SEQUENCE [LARGE SCALE GENOMIC DNA]</scope>
    <source>
        <strain evidence="2">Ve08.2h10</strain>
    </source>
</reference>
<evidence type="ECO:0000313" key="2">
    <source>
        <dbReference type="Proteomes" id="UP000054538"/>
    </source>
</evidence>
<accession>A0A0D0D0A7</accession>
<sequence>MILQAVSHPLETLEDLAQELNLDIGCILAICQTQDLQGWPPVCMSSSLHLAWEYAQSPSNHHHFINMLCVSLKFSRSFCHLSRIIQSFSTILAVL</sequence>
<gene>
    <name evidence="1" type="ORF">PAXRUDRAFT_802063</name>
</gene>
<dbReference type="EMBL" id="KN825527">
    <property type="protein sequence ID" value="KIK89812.1"/>
    <property type="molecule type" value="Genomic_DNA"/>
</dbReference>
<organism evidence="1 2">
    <name type="scientific">Paxillus rubicundulus Ve08.2h10</name>
    <dbReference type="NCBI Taxonomy" id="930991"/>
    <lineage>
        <taxon>Eukaryota</taxon>
        <taxon>Fungi</taxon>
        <taxon>Dikarya</taxon>
        <taxon>Basidiomycota</taxon>
        <taxon>Agaricomycotina</taxon>
        <taxon>Agaricomycetes</taxon>
        <taxon>Agaricomycetidae</taxon>
        <taxon>Boletales</taxon>
        <taxon>Paxilineae</taxon>
        <taxon>Paxillaceae</taxon>
        <taxon>Paxillus</taxon>
    </lineage>
</organism>
<dbReference type="OrthoDB" id="3246760at2759"/>
<dbReference type="Proteomes" id="UP000054538">
    <property type="component" value="Unassembled WGS sequence"/>
</dbReference>
<feature type="non-terminal residue" evidence="1">
    <location>
        <position position="95"/>
    </location>
</feature>
<evidence type="ECO:0000313" key="1">
    <source>
        <dbReference type="EMBL" id="KIK89812.1"/>
    </source>
</evidence>
<name>A0A0D0D0A7_9AGAM</name>
<proteinExistence type="predicted"/>
<dbReference type="InParanoid" id="A0A0D0D0A7"/>
<keyword evidence="2" id="KW-1185">Reference proteome</keyword>
<dbReference type="HOGENOM" id="CLU_2378458_0_0_1"/>
<reference evidence="1 2" key="1">
    <citation type="submission" date="2014-04" db="EMBL/GenBank/DDBJ databases">
        <authorList>
            <consortium name="DOE Joint Genome Institute"/>
            <person name="Kuo A."/>
            <person name="Kohler A."/>
            <person name="Jargeat P."/>
            <person name="Nagy L.G."/>
            <person name="Floudas D."/>
            <person name="Copeland A."/>
            <person name="Barry K.W."/>
            <person name="Cichocki N."/>
            <person name="Veneault-Fourrey C."/>
            <person name="LaButti K."/>
            <person name="Lindquist E.A."/>
            <person name="Lipzen A."/>
            <person name="Lundell T."/>
            <person name="Morin E."/>
            <person name="Murat C."/>
            <person name="Sun H."/>
            <person name="Tunlid A."/>
            <person name="Henrissat B."/>
            <person name="Grigoriev I.V."/>
            <person name="Hibbett D.S."/>
            <person name="Martin F."/>
            <person name="Nordberg H.P."/>
            <person name="Cantor M.N."/>
            <person name="Hua S.X."/>
        </authorList>
    </citation>
    <scope>NUCLEOTIDE SEQUENCE [LARGE SCALE GENOMIC DNA]</scope>
    <source>
        <strain evidence="1 2">Ve08.2h10</strain>
    </source>
</reference>
<protein>
    <submittedName>
        <fullName evidence="1">Uncharacterized protein</fullName>
    </submittedName>
</protein>